<dbReference type="GO" id="GO:0110051">
    <property type="term" value="P:metabolite repair"/>
    <property type="evidence" value="ECO:0007669"/>
    <property type="project" value="TreeGrafter"/>
</dbReference>
<comment type="cofactor">
    <cofactor evidence="17">
        <name>Mg(2+)</name>
        <dbReference type="ChEBI" id="CHEBI:18420"/>
    </cofactor>
</comment>
<dbReference type="EC" id="5.1.99.6" evidence="19"/>
<dbReference type="EC" id="4.2.1.136" evidence="19"/>
<evidence type="ECO:0000259" key="20">
    <source>
        <dbReference type="PROSITE" id="PS51383"/>
    </source>
</evidence>
<dbReference type="KEGG" id="drt:Dret_1702"/>
<protein>
    <recommendedName>
        <fullName evidence="19">Bifunctional NAD(P)H-hydrate repair enzyme</fullName>
    </recommendedName>
    <alternativeName>
        <fullName evidence="19">Nicotinamide nucleotide repair protein</fullName>
    </alternativeName>
    <domain>
        <recommendedName>
            <fullName evidence="19">ADP-dependent (S)-NAD(P)H-hydrate dehydratase</fullName>
            <ecNumber evidence="19">4.2.1.136</ecNumber>
        </recommendedName>
        <alternativeName>
            <fullName evidence="19">ADP-dependent NAD(P)HX dehydratase</fullName>
        </alternativeName>
    </domain>
    <domain>
        <recommendedName>
            <fullName evidence="19">NAD(P)H-hydrate epimerase</fullName>
            <ecNumber evidence="19">5.1.99.6</ecNumber>
        </recommendedName>
    </domain>
</protein>
<dbReference type="GO" id="GO:0052856">
    <property type="term" value="F:NAD(P)HX epimerase activity"/>
    <property type="evidence" value="ECO:0007669"/>
    <property type="project" value="UniProtKB-UniRule"/>
</dbReference>
<evidence type="ECO:0000313" key="22">
    <source>
        <dbReference type="EMBL" id="ACV68986.1"/>
    </source>
</evidence>
<comment type="similarity">
    <text evidence="17">Belongs to the NnrD/CARKD family.</text>
</comment>
<dbReference type="SUPFAM" id="SSF64153">
    <property type="entry name" value="YjeF N-terminal domain-like"/>
    <property type="match status" value="1"/>
</dbReference>
<comment type="cofactor">
    <cofactor evidence="18 19">
        <name>K(+)</name>
        <dbReference type="ChEBI" id="CHEBI:29103"/>
    </cofactor>
    <text evidence="18 19">Binds 1 potassium ion per subunit.</text>
</comment>
<dbReference type="RefSeq" id="WP_015752129.1">
    <property type="nucleotide sequence ID" value="NC_013223.1"/>
</dbReference>
<evidence type="ECO:0000256" key="1">
    <source>
        <dbReference type="ARBA" id="ARBA00000013"/>
    </source>
</evidence>
<feature type="binding site" evidence="17">
    <location>
        <position position="451"/>
    </location>
    <ligand>
        <name>(6S)-NADPHX</name>
        <dbReference type="ChEBI" id="CHEBI:64076"/>
    </ligand>
</feature>
<comment type="catalytic activity">
    <reaction evidence="15 17 19">
        <text>(6S)-NADHX + ADP = AMP + phosphate + NADH + H(+)</text>
        <dbReference type="Rhea" id="RHEA:32223"/>
        <dbReference type="ChEBI" id="CHEBI:15378"/>
        <dbReference type="ChEBI" id="CHEBI:43474"/>
        <dbReference type="ChEBI" id="CHEBI:57945"/>
        <dbReference type="ChEBI" id="CHEBI:64074"/>
        <dbReference type="ChEBI" id="CHEBI:456215"/>
        <dbReference type="ChEBI" id="CHEBI:456216"/>
        <dbReference type="EC" id="4.2.1.136"/>
    </reaction>
</comment>
<dbReference type="PROSITE" id="PS51385">
    <property type="entry name" value="YJEF_N"/>
    <property type="match status" value="1"/>
</dbReference>
<evidence type="ECO:0000256" key="3">
    <source>
        <dbReference type="ARBA" id="ARBA00006001"/>
    </source>
</evidence>
<accession>C8X3I9</accession>
<keyword evidence="10 17" id="KW-0520">NAD</keyword>
<evidence type="ECO:0000256" key="5">
    <source>
        <dbReference type="ARBA" id="ARBA00022723"/>
    </source>
</evidence>
<feature type="binding site" evidence="18">
    <location>
        <position position="166"/>
    </location>
    <ligand>
        <name>K(+)</name>
        <dbReference type="ChEBI" id="CHEBI:29103"/>
    </ligand>
</feature>
<evidence type="ECO:0000256" key="15">
    <source>
        <dbReference type="ARBA" id="ARBA00048238"/>
    </source>
</evidence>
<dbReference type="Pfam" id="PF01256">
    <property type="entry name" value="Carb_kinase"/>
    <property type="match status" value="1"/>
</dbReference>
<evidence type="ECO:0000256" key="12">
    <source>
        <dbReference type="ARBA" id="ARBA00023239"/>
    </source>
</evidence>
<keyword evidence="5 18" id="KW-0479">Metal-binding</keyword>
<proteinExistence type="inferred from homology"/>
<dbReference type="eggNOG" id="COG0062">
    <property type="taxonomic scope" value="Bacteria"/>
</dbReference>
<keyword evidence="7 17" id="KW-0067">ATP-binding</keyword>
<dbReference type="InterPro" id="IPR030677">
    <property type="entry name" value="Nnr"/>
</dbReference>
<dbReference type="InterPro" id="IPR000631">
    <property type="entry name" value="CARKD"/>
</dbReference>
<dbReference type="Gene3D" id="3.40.50.10260">
    <property type="entry name" value="YjeF N-terminal domain"/>
    <property type="match status" value="1"/>
</dbReference>
<feature type="binding site" evidence="17">
    <location>
        <position position="384"/>
    </location>
    <ligand>
        <name>(6S)-NADPHX</name>
        <dbReference type="ChEBI" id="CHEBI:64076"/>
    </ligand>
</feature>
<organism evidence="22 23">
    <name type="scientific">Desulfohalobium retbaense (strain ATCC 49708 / DSM 5692 / JCM 16813 / HR100)</name>
    <dbReference type="NCBI Taxonomy" id="485915"/>
    <lineage>
        <taxon>Bacteria</taxon>
        <taxon>Pseudomonadati</taxon>
        <taxon>Thermodesulfobacteriota</taxon>
        <taxon>Desulfovibrionia</taxon>
        <taxon>Desulfovibrionales</taxon>
        <taxon>Desulfohalobiaceae</taxon>
        <taxon>Desulfohalobium</taxon>
    </lineage>
</organism>
<reference evidence="23" key="1">
    <citation type="submission" date="2009-09" db="EMBL/GenBank/DDBJ databases">
        <title>The complete chromosome of Desulfohalobium retbaense DSM 5692.</title>
        <authorList>
            <consortium name="US DOE Joint Genome Institute (JGI-PGF)"/>
            <person name="Lucas S."/>
            <person name="Copeland A."/>
            <person name="Lapidus A."/>
            <person name="Glavina del Rio T."/>
            <person name="Dalin E."/>
            <person name="Tice H."/>
            <person name="Bruce D."/>
            <person name="Goodwin L."/>
            <person name="Pitluck S."/>
            <person name="Kyrpides N."/>
            <person name="Mavromatis K."/>
            <person name="Ivanova N."/>
            <person name="Mikhailova N."/>
            <person name="Munk A.C."/>
            <person name="Brettin T."/>
            <person name="Detter J.C."/>
            <person name="Han C."/>
            <person name="Tapia R."/>
            <person name="Larimer F."/>
            <person name="Land M."/>
            <person name="Hauser L."/>
            <person name="Markowitz V."/>
            <person name="Cheng J.-F."/>
            <person name="Hugenholtz P."/>
            <person name="Woyke T."/>
            <person name="Wu D."/>
            <person name="Spring S."/>
            <person name="Klenk H.-P."/>
            <person name="Eisen J.A."/>
        </authorList>
    </citation>
    <scope>NUCLEOTIDE SEQUENCE [LARGE SCALE GENOMIC DNA]</scope>
    <source>
        <strain evidence="23">DSM 5692</strain>
    </source>
</reference>
<dbReference type="GO" id="GO:0052855">
    <property type="term" value="F:ADP-dependent NAD(P)H-hydrate dehydratase activity"/>
    <property type="evidence" value="ECO:0007669"/>
    <property type="project" value="UniProtKB-UniRule"/>
</dbReference>
<dbReference type="GO" id="GO:0046872">
    <property type="term" value="F:metal ion binding"/>
    <property type="evidence" value="ECO:0007669"/>
    <property type="project" value="UniProtKB-UniRule"/>
</dbReference>
<feature type="binding site" evidence="18">
    <location>
        <position position="62"/>
    </location>
    <ligand>
        <name>K(+)</name>
        <dbReference type="ChEBI" id="CHEBI:29103"/>
    </ligand>
</feature>
<dbReference type="HOGENOM" id="CLU_024853_4_1_7"/>
<evidence type="ECO:0000256" key="8">
    <source>
        <dbReference type="ARBA" id="ARBA00022857"/>
    </source>
</evidence>
<dbReference type="Pfam" id="PF03853">
    <property type="entry name" value="YjeF_N"/>
    <property type="match status" value="1"/>
</dbReference>
<dbReference type="PANTHER" id="PTHR12592">
    <property type="entry name" value="ATP-DEPENDENT (S)-NAD(P)H-HYDRATE DEHYDRATASE FAMILY MEMBER"/>
    <property type="match status" value="1"/>
</dbReference>
<comment type="similarity">
    <text evidence="4 19">In the C-terminal section; belongs to the NnrD/CARKD family.</text>
</comment>
<evidence type="ECO:0000256" key="10">
    <source>
        <dbReference type="ARBA" id="ARBA00023027"/>
    </source>
</evidence>
<reference evidence="22 23" key="2">
    <citation type="journal article" date="2010" name="Stand. Genomic Sci.">
        <title>Complete genome sequence of Desulfohalobium retbaense type strain (HR(100)).</title>
        <authorList>
            <person name="Spring S."/>
            <person name="Nolan M."/>
            <person name="Lapidus A."/>
            <person name="Glavina Del Rio T."/>
            <person name="Copeland A."/>
            <person name="Tice H."/>
            <person name="Cheng J.F."/>
            <person name="Lucas S."/>
            <person name="Land M."/>
            <person name="Chen F."/>
            <person name="Bruce D."/>
            <person name="Goodwin L."/>
            <person name="Pitluck S."/>
            <person name="Ivanova N."/>
            <person name="Mavromatis K."/>
            <person name="Mikhailova N."/>
            <person name="Pati A."/>
            <person name="Chen A."/>
            <person name="Palaniappan K."/>
            <person name="Hauser L."/>
            <person name="Chang Y.J."/>
            <person name="Jeffries C.D."/>
            <person name="Munk C."/>
            <person name="Kiss H."/>
            <person name="Chain P."/>
            <person name="Han C."/>
            <person name="Brettin T."/>
            <person name="Detter J.C."/>
            <person name="Schuler E."/>
            <person name="Goker M."/>
            <person name="Rohde M."/>
            <person name="Bristow J."/>
            <person name="Eisen J.A."/>
            <person name="Markowitz V."/>
            <person name="Hugenholtz P."/>
            <person name="Kyrpides N.C."/>
            <person name="Klenk H.P."/>
        </authorList>
    </citation>
    <scope>NUCLEOTIDE SEQUENCE [LARGE SCALE GENOMIC DNA]</scope>
    <source>
        <strain evidence="22 23">DSM 5692</strain>
    </source>
</reference>
<dbReference type="EMBL" id="CP001734">
    <property type="protein sequence ID" value="ACV68986.1"/>
    <property type="molecule type" value="Genomic_DNA"/>
</dbReference>
<dbReference type="PROSITE" id="PS01049">
    <property type="entry name" value="YJEF_C_1"/>
    <property type="match status" value="1"/>
</dbReference>
<dbReference type="OrthoDB" id="9806925at2"/>
<evidence type="ECO:0000256" key="11">
    <source>
        <dbReference type="ARBA" id="ARBA00023235"/>
    </source>
</evidence>
<keyword evidence="13" id="KW-0511">Multifunctional enzyme</keyword>
<dbReference type="AlphaFoldDB" id="C8X3I9"/>
<dbReference type="PANTHER" id="PTHR12592:SF0">
    <property type="entry name" value="ATP-DEPENDENT (S)-NAD(P)H-HYDRATE DEHYDRATASE"/>
    <property type="match status" value="1"/>
</dbReference>
<evidence type="ECO:0000256" key="6">
    <source>
        <dbReference type="ARBA" id="ARBA00022741"/>
    </source>
</evidence>
<comment type="catalytic activity">
    <reaction evidence="16 17 19">
        <text>(6S)-NADPHX + ADP = AMP + phosphate + NADPH + H(+)</text>
        <dbReference type="Rhea" id="RHEA:32235"/>
        <dbReference type="ChEBI" id="CHEBI:15378"/>
        <dbReference type="ChEBI" id="CHEBI:43474"/>
        <dbReference type="ChEBI" id="CHEBI:57783"/>
        <dbReference type="ChEBI" id="CHEBI:64076"/>
        <dbReference type="ChEBI" id="CHEBI:456215"/>
        <dbReference type="ChEBI" id="CHEBI:456216"/>
        <dbReference type="EC" id="4.2.1.136"/>
    </reaction>
</comment>
<feature type="domain" description="YjeF N-terminal" evidence="21">
    <location>
        <begin position="11"/>
        <end position="220"/>
    </location>
</feature>
<evidence type="ECO:0000256" key="9">
    <source>
        <dbReference type="ARBA" id="ARBA00022958"/>
    </source>
</evidence>
<comment type="subunit">
    <text evidence="17">Homotetramer.</text>
</comment>
<feature type="binding site" evidence="17">
    <location>
        <position position="450"/>
    </location>
    <ligand>
        <name>AMP</name>
        <dbReference type="ChEBI" id="CHEBI:456215"/>
    </ligand>
</feature>
<dbReference type="NCBIfam" id="TIGR00196">
    <property type="entry name" value="yjeF_cterm"/>
    <property type="match status" value="1"/>
</dbReference>
<dbReference type="PROSITE" id="PS51383">
    <property type="entry name" value="YJEF_C_3"/>
    <property type="match status" value="1"/>
</dbReference>
<dbReference type="GO" id="GO:0005524">
    <property type="term" value="F:ATP binding"/>
    <property type="evidence" value="ECO:0007669"/>
    <property type="project" value="UniProtKB-UniRule"/>
</dbReference>
<dbReference type="HAMAP" id="MF_01966">
    <property type="entry name" value="NADHX_epimerase"/>
    <property type="match status" value="1"/>
</dbReference>
<keyword evidence="9 18" id="KW-0630">Potassium</keyword>
<dbReference type="GO" id="GO:0016301">
    <property type="term" value="F:kinase activity"/>
    <property type="evidence" value="ECO:0007669"/>
    <property type="project" value="UniProtKB-KW"/>
</dbReference>
<dbReference type="InterPro" id="IPR017953">
    <property type="entry name" value="Carbohydrate_kinase_pred_CS"/>
</dbReference>
<keyword evidence="22" id="KW-0808">Transferase</keyword>
<feature type="binding site" evidence="18">
    <location>
        <position position="143"/>
    </location>
    <ligand>
        <name>(6S)-NADPHX</name>
        <dbReference type="ChEBI" id="CHEBI:64076"/>
    </ligand>
</feature>
<dbReference type="HAMAP" id="MF_01965">
    <property type="entry name" value="NADHX_dehydratase"/>
    <property type="match status" value="1"/>
</dbReference>
<feature type="binding site" evidence="18">
    <location>
        <position position="128"/>
    </location>
    <ligand>
        <name>K(+)</name>
        <dbReference type="ChEBI" id="CHEBI:29103"/>
    </ligand>
</feature>
<evidence type="ECO:0000256" key="4">
    <source>
        <dbReference type="ARBA" id="ARBA00009524"/>
    </source>
</evidence>
<dbReference type="CDD" id="cd01171">
    <property type="entry name" value="YXKO-related"/>
    <property type="match status" value="1"/>
</dbReference>
<evidence type="ECO:0000256" key="13">
    <source>
        <dbReference type="ARBA" id="ARBA00023268"/>
    </source>
</evidence>
<comment type="catalytic activity">
    <reaction evidence="2 18 19">
        <text>(6R)-NADPHX = (6S)-NADPHX</text>
        <dbReference type="Rhea" id="RHEA:32227"/>
        <dbReference type="ChEBI" id="CHEBI:64076"/>
        <dbReference type="ChEBI" id="CHEBI:64077"/>
        <dbReference type="EC" id="5.1.99.6"/>
    </reaction>
</comment>
<feature type="binding site" evidence="18">
    <location>
        <position position="163"/>
    </location>
    <ligand>
        <name>(6S)-NADPHX</name>
        <dbReference type="ChEBI" id="CHEBI:64076"/>
    </ligand>
</feature>
<feature type="binding site" evidence="18">
    <location>
        <begin position="132"/>
        <end position="138"/>
    </location>
    <ligand>
        <name>(6S)-NADPHX</name>
        <dbReference type="ChEBI" id="CHEBI:64076"/>
    </ligand>
</feature>
<keyword evidence="23" id="KW-1185">Reference proteome</keyword>
<evidence type="ECO:0000256" key="7">
    <source>
        <dbReference type="ARBA" id="ARBA00022840"/>
    </source>
</evidence>
<feature type="binding site" evidence="17">
    <location>
        <position position="264"/>
    </location>
    <ligand>
        <name>(6S)-NADPHX</name>
        <dbReference type="ChEBI" id="CHEBI:64076"/>
    </ligand>
</feature>
<evidence type="ECO:0000256" key="19">
    <source>
        <dbReference type="PIRNR" id="PIRNR017184"/>
    </source>
</evidence>
<feature type="binding site" evidence="17">
    <location>
        <begin position="421"/>
        <end position="425"/>
    </location>
    <ligand>
        <name>AMP</name>
        <dbReference type="ChEBI" id="CHEBI:456215"/>
    </ligand>
</feature>
<dbReference type="PIRSF" id="PIRSF017184">
    <property type="entry name" value="Nnr"/>
    <property type="match status" value="1"/>
</dbReference>
<keyword evidence="8 17" id="KW-0521">NADP</keyword>
<dbReference type="Gene3D" id="3.40.1190.20">
    <property type="match status" value="1"/>
</dbReference>
<dbReference type="GO" id="GO:0046496">
    <property type="term" value="P:nicotinamide nucleotide metabolic process"/>
    <property type="evidence" value="ECO:0007669"/>
    <property type="project" value="UniProtKB-UniRule"/>
</dbReference>
<comment type="catalytic activity">
    <reaction evidence="1 18 19">
        <text>(6R)-NADHX = (6S)-NADHX</text>
        <dbReference type="Rhea" id="RHEA:32215"/>
        <dbReference type="ChEBI" id="CHEBI:64074"/>
        <dbReference type="ChEBI" id="CHEBI:64075"/>
        <dbReference type="EC" id="5.1.99.6"/>
    </reaction>
</comment>
<evidence type="ECO:0000313" key="23">
    <source>
        <dbReference type="Proteomes" id="UP000001052"/>
    </source>
</evidence>
<keyword evidence="12 17" id="KW-0456">Lyase</keyword>
<keyword evidence="11 18" id="KW-0413">Isomerase</keyword>
<keyword evidence="6 17" id="KW-0547">Nucleotide-binding</keyword>
<keyword evidence="22" id="KW-0418">Kinase</keyword>
<sequence length="516" mass="55695">MYIPLPTPDEMALWDRTSIDTYGIDAKMLMENASREALHVLLEEFGSLQGKSAVVFAGSGNNAGDAFALARHMTDMGAKVMVLHKKAQQEYTRETAYHLQLALNTEVPLVRLPEYNLDFLTHPDIVVDGLLGTGFRGLLNKQYKDWINHINRMGKNSFVFALDIPSGINGWTGLPSPTAVKADATATFAFAKVGLFMAESRPYVGNLHVRSIGLPARVSEDAPPSHFGLDQHILSLYPAPQDDLHKGTAGHVLIVGGSEGLTGAPHLAALGALRGGAGLVTIAIPGALASEVKNGAADIMTLPLGEGGKWSGSLIEALSPHFERFDSVVIGPGLGRDTGSRNFLRAYLQSEHPPTVIDADALYWLAEDPQCVQHLDQECILTPHPGEMARLCRKSNNEVQQNRPAILRQAVQDFQCTMVFKGANTLITAPNRPMYVSPIACANLAIGGAGDILAGLIGSLRNSSLSPLQATCLGVYWHGFAGELLRERYPYRGNRATELADILPLVFKETHDAHSC</sequence>
<evidence type="ECO:0000256" key="17">
    <source>
        <dbReference type="HAMAP-Rule" id="MF_01965"/>
    </source>
</evidence>
<evidence type="ECO:0000256" key="2">
    <source>
        <dbReference type="ARBA" id="ARBA00000909"/>
    </source>
</evidence>
<dbReference type="InterPro" id="IPR036652">
    <property type="entry name" value="YjeF_N_dom_sf"/>
</dbReference>
<name>C8X3I9_DESRD</name>
<comment type="function">
    <text evidence="14 19">Bifunctional enzyme that catalyzes the epimerization of the S- and R-forms of NAD(P)HX and the dehydration of the S-form of NAD(P)HX at the expense of ADP, which is converted to AMP. This allows the repair of both epimers of NAD(P)HX, a damaged form of NAD(P)H that is a result of enzymatic or heat-dependent hydration.</text>
</comment>
<dbReference type="NCBIfam" id="TIGR00197">
    <property type="entry name" value="yjeF_nterm"/>
    <property type="match status" value="1"/>
</dbReference>
<comment type="function">
    <text evidence="18">Catalyzes the epimerization of the S- and R-forms of NAD(P)HX, a damaged form of NAD(P)H that is a result of enzymatic or heat-dependent hydration. This is a prerequisite for the S-specific NAD(P)H-hydrate dehydratase to allow the repair of both epimers of NAD(P)HX.</text>
</comment>
<feature type="domain" description="YjeF C-terminal" evidence="20">
    <location>
        <begin position="229"/>
        <end position="510"/>
    </location>
</feature>
<dbReference type="InterPro" id="IPR029056">
    <property type="entry name" value="Ribokinase-like"/>
</dbReference>
<evidence type="ECO:0000256" key="16">
    <source>
        <dbReference type="ARBA" id="ARBA00049209"/>
    </source>
</evidence>
<dbReference type="SUPFAM" id="SSF53613">
    <property type="entry name" value="Ribokinase-like"/>
    <property type="match status" value="1"/>
</dbReference>
<comment type="similarity">
    <text evidence="18">Belongs to the NnrE/AIBP family.</text>
</comment>
<dbReference type="eggNOG" id="COG0063">
    <property type="taxonomic scope" value="Bacteria"/>
</dbReference>
<evidence type="ECO:0000256" key="14">
    <source>
        <dbReference type="ARBA" id="ARBA00025153"/>
    </source>
</evidence>
<comment type="caution">
    <text evidence="18">Lacks conserved residue(s) required for the propagation of feature annotation.</text>
</comment>
<comment type="function">
    <text evidence="17">Catalyzes the dehydration of the S-form of NAD(P)HX at the expense of ADP, which is converted to AMP. Together with NAD(P)HX epimerase, which catalyzes the epimerization of the S- and R-forms, the enzyme allows the repair of both epimers of NAD(P)HX, a damaged form of NAD(P)H that is a result of enzymatic or heat-dependent hydration.</text>
</comment>
<gene>
    <name evidence="17" type="primary">nnrD</name>
    <name evidence="18" type="synonym">nnrE</name>
    <name evidence="22" type="ordered locus">Dret_1702</name>
</gene>
<evidence type="ECO:0000256" key="18">
    <source>
        <dbReference type="HAMAP-Rule" id="MF_01966"/>
    </source>
</evidence>
<comment type="similarity">
    <text evidence="3 19">In the N-terminal section; belongs to the NnrE/AIBP family.</text>
</comment>
<dbReference type="STRING" id="485915.Dret_1702"/>
<dbReference type="Proteomes" id="UP000001052">
    <property type="component" value="Chromosome"/>
</dbReference>
<dbReference type="InterPro" id="IPR004443">
    <property type="entry name" value="YjeF_N_dom"/>
</dbReference>
<evidence type="ECO:0000259" key="21">
    <source>
        <dbReference type="PROSITE" id="PS51385"/>
    </source>
</evidence>
<feature type="binding site" evidence="17">
    <location>
        <position position="333"/>
    </location>
    <ligand>
        <name>(6S)-NADPHX</name>
        <dbReference type="ChEBI" id="CHEBI:64076"/>
    </ligand>
</feature>